<name>A0A923JHA1_9PSED</name>
<evidence type="ECO:0000313" key="2">
    <source>
        <dbReference type="EMBL" id="MBV4487930.1"/>
    </source>
</evidence>
<dbReference type="InterPro" id="IPR021250">
    <property type="entry name" value="DUF2789"/>
</dbReference>
<dbReference type="EMBL" id="JABWQP020000011">
    <property type="protein sequence ID" value="MBV4487930.1"/>
    <property type="molecule type" value="Genomic_DNA"/>
</dbReference>
<gene>
    <name evidence="2" type="ORF">HU727_020295</name>
    <name evidence="1" type="ORF">HU727_19230</name>
</gene>
<keyword evidence="3" id="KW-1185">Reference proteome</keyword>
<protein>
    <submittedName>
        <fullName evidence="1">DUF2789 domain-containing protein</fullName>
    </submittedName>
</protein>
<dbReference type="Gene3D" id="1.10.10.1130">
    <property type="entry name" value="Uncharacterised protein PF10982, DUF2789"/>
    <property type="match status" value="1"/>
</dbReference>
<accession>A0A923JHA1</accession>
<reference evidence="2" key="3">
    <citation type="submission" date="2021-06" db="EMBL/GenBank/DDBJ databases">
        <title>Updating the genus Pseudomonas: Description of 43 new species and partition of the Pseudomonas putida group.</title>
        <authorList>
            <person name="Girard L."/>
            <person name="Lood C."/>
            <person name="Vandamme P."/>
            <person name="Rokni-Zadeh H."/>
            <person name="Van Noort V."/>
            <person name="Hofte M."/>
            <person name="Lavigne R."/>
            <person name="De Mot R."/>
        </authorList>
    </citation>
    <scope>NUCLEOTIDE SEQUENCE</scope>
    <source>
        <strain evidence="2">SWRI153</strain>
    </source>
</reference>
<dbReference type="RefSeq" id="WP_186533348.1">
    <property type="nucleotide sequence ID" value="NZ_JABWQP020000011.1"/>
</dbReference>
<comment type="caution">
    <text evidence="1">The sequence shown here is derived from an EMBL/GenBank/DDBJ whole genome shotgun (WGS) entry which is preliminary data.</text>
</comment>
<proteinExistence type="predicted"/>
<reference evidence="1" key="2">
    <citation type="submission" date="2020-07" db="EMBL/GenBank/DDBJ databases">
        <authorList>
            <person name="Lood C."/>
            <person name="Girard L."/>
        </authorList>
    </citation>
    <scope>NUCLEOTIDE SEQUENCE</scope>
    <source>
        <strain evidence="1">SWRI153</strain>
    </source>
</reference>
<dbReference type="EMBL" id="JABWQP010000011">
    <property type="protein sequence ID" value="MBC3343776.1"/>
    <property type="molecule type" value="Genomic_DNA"/>
</dbReference>
<dbReference type="InterPro" id="IPR038086">
    <property type="entry name" value="DUF2789_sf"/>
</dbReference>
<evidence type="ECO:0000313" key="3">
    <source>
        <dbReference type="Proteomes" id="UP000648816"/>
    </source>
</evidence>
<reference evidence="1 3" key="1">
    <citation type="journal article" date="2020" name="Microorganisms">
        <title>Reliable Identification of Environmental Pseudomonas Isolates Using the rpoD Gene.</title>
        <authorList>
            <consortium name="The Broad Institute Genome Sequencing Platform"/>
            <person name="Girard L."/>
            <person name="Lood C."/>
            <person name="Rokni-Zadeh H."/>
            <person name="van Noort V."/>
            <person name="Lavigne R."/>
            <person name="De Mot R."/>
        </authorList>
    </citation>
    <scope>NUCLEOTIDE SEQUENCE</scope>
    <source>
        <strain evidence="1 3">SWRI153</strain>
    </source>
</reference>
<dbReference type="Proteomes" id="UP000648816">
    <property type="component" value="Unassembled WGS sequence"/>
</dbReference>
<dbReference type="AlphaFoldDB" id="A0A923JHA1"/>
<sequence>MELPTELNLTTLFEQLGLPSDEASINDFVEDHPLDPDTKLIDADFWTPQQAQLLKDWLLADGEEAPIVDELNVRLHRGK</sequence>
<evidence type="ECO:0000313" key="1">
    <source>
        <dbReference type="EMBL" id="MBC3343776.1"/>
    </source>
</evidence>
<organism evidence="1">
    <name type="scientific">Pseudomonas khorasanensis</name>
    <dbReference type="NCBI Taxonomy" id="2745508"/>
    <lineage>
        <taxon>Bacteria</taxon>
        <taxon>Pseudomonadati</taxon>
        <taxon>Pseudomonadota</taxon>
        <taxon>Gammaproteobacteria</taxon>
        <taxon>Pseudomonadales</taxon>
        <taxon>Pseudomonadaceae</taxon>
        <taxon>Pseudomonas</taxon>
    </lineage>
</organism>
<dbReference type="Pfam" id="PF10982">
    <property type="entry name" value="DUF2789"/>
    <property type="match status" value="1"/>
</dbReference>